<feature type="region of interest" description="Disordered" evidence="3">
    <location>
        <begin position="345"/>
        <end position="364"/>
    </location>
</feature>
<dbReference type="InterPro" id="IPR012334">
    <property type="entry name" value="Pectin_lyas_fold"/>
</dbReference>
<dbReference type="SUPFAM" id="SSF51126">
    <property type="entry name" value="Pectin lyase-like"/>
    <property type="match status" value="1"/>
</dbReference>
<dbReference type="InterPro" id="IPR008397">
    <property type="entry name" value="Alginate_lyase_dom"/>
</dbReference>
<keyword evidence="1" id="KW-0732">Signal</keyword>
<dbReference type="SUPFAM" id="SSF48230">
    <property type="entry name" value="Chondroitin AC/alginate lyase"/>
    <property type="match status" value="1"/>
</dbReference>
<evidence type="ECO:0000256" key="1">
    <source>
        <dbReference type="ARBA" id="ARBA00022729"/>
    </source>
</evidence>
<dbReference type="Proteomes" id="UP000772618">
    <property type="component" value="Unassembled WGS sequence"/>
</dbReference>
<evidence type="ECO:0000259" key="4">
    <source>
        <dbReference type="Pfam" id="PF05426"/>
    </source>
</evidence>
<evidence type="ECO:0000259" key="5">
    <source>
        <dbReference type="Pfam" id="PF13229"/>
    </source>
</evidence>
<dbReference type="Pfam" id="PF05426">
    <property type="entry name" value="Alginate_lyase"/>
    <property type="match status" value="1"/>
</dbReference>
<evidence type="ECO:0000256" key="2">
    <source>
        <dbReference type="ARBA" id="ARBA00023239"/>
    </source>
</evidence>
<accession>A0ABS5VSM3</accession>
<keyword evidence="7" id="KW-1185">Reference proteome</keyword>
<dbReference type="Gene3D" id="2.160.20.10">
    <property type="entry name" value="Single-stranded right-handed beta-helix, Pectin lyase-like"/>
    <property type="match status" value="1"/>
</dbReference>
<proteinExistence type="predicted"/>
<dbReference type="Pfam" id="PF13229">
    <property type="entry name" value="Beta_helix"/>
    <property type="match status" value="1"/>
</dbReference>
<protein>
    <submittedName>
        <fullName evidence="6">Alginate lyase family protein</fullName>
    </submittedName>
</protein>
<reference evidence="6 7" key="1">
    <citation type="submission" date="2021-05" db="EMBL/GenBank/DDBJ databases">
        <title>A Polyphasic approach of four new species of the genus Ohtaekwangia: Ohtaekwangia histidinii sp. nov., Ohtaekwangia cretensis sp. nov., Ohtaekwangia indiensis sp. nov., Ohtaekwangia reichenbachii sp. nov. from diverse environment.</title>
        <authorList>
            <person name="Octaviana S."/>
        </authorList>
    </citation>
    <scope>NUCLEOTIDE SEQUENCE [LARGE SCALE GENOMIC DNA]</scope>
    <source>
        <strain evidence="6 7">PWU20</strain>
    </source>
</reference>
<evidence type="ECO:0000313" key="6">
    <source>
        <dbReference type="EMBL" id="MBT1703774.1"/>
    </source>
</evidence>
<organism evidence="6 7">
    <name type="scientific">Chryseosolibacter indicus</name>
    <dbReference type="NCBI Taxonomy" id="2782351"/>
    <lineage>
        <taxon>Bacteria</taxon>
        <taxon>Pseudomonadati</taxon>
        <taxon>Bacteroidota</taxon>
        <taxon>Cytophagia</taxon>
        <taxon>Cytophagales</taxon>
        <taxon>Chryseotaleaceae</taxon>
        <taxon>Chryseosolibacter</taxon>
    </lineage>
</organism>
<sequence length="684" mass="75543">MRISMPLFIICLVVLFTTNRICAQKIIHPGLDQTKEDLEYMKNQVLKGEQPWKNAFDKLKDETDLNFIVTPFTHVLRGPYGKPNFGGDDLSKGANMAYNCALLWYITEDKRYAKKAIEVIHKWSTMLWDFDYNDAKLLAGWTGHLLCNAAEILRYTESGWQKENTDEFVNLLLGVYYPLLRFYYTQANGNWDGAIIHSIMAIGVFTDNRQMFDNAIDHFLHAPFNGSVFKYIYPSGQCQESTRDQGHVQLGLGEFAGAARIAYTQGVDLFTIADNRIALGFEYTASFVLGKKNHGYGPISERVKDVRDNYEYVYRHYSAEGLEVPYTKAAADLIRPKASRSILTAQRAPSSYRKRKSGTPKPGRIAYPAGAMEISAAHPPESIKVAPGESLQNALNEASGTGKWVIAGAGIHTLSTTLKVPSGVTLAGEGLRTVLFLDPSSGIRDAIANTDDNMHDVTIRDLVVEGALKTEIPSDPNSSRSYRNGANRGGIIFLASKEGGMKNISFINVTVQNCTYNGVLVSGATNVNVINCDLNENGSSVVPGPKLQHNLLLTHCSNITVKDSRLDTSPFGCGVSISQSKEGMITNCEIARNGYYGVLISESRDISITGNLIEANDRSGVMTEFLYHGSDNISVKKNIIHYNNGYGVESYGVKDIKAESNTYAGNGKHKDQQKLSTEKYIIME</sequence>
<feature type="domain" description="Right handed beta helix" evidence="5">
    <location>
        <begin position="551"/>
        <end position="668"/>
    </location>
</feature>
<dbReference type="InterPro" id="IPR008929">
    <property type="entry name" value="Chondroitin_lyas"/>
</dbReference>
<dbReference type="InterPro" id="IPR011050">
    <property type="entry name" value="Pectin_lyase_fold/virulence"/>
</dbReference>
<feature type="domain" description="Alginate lyase" evidence="4">
    <location>
        <begin position="90"/>
        <end position="292"/>
    </location>
</feature>
<dbReference type="Gene3D" id="1.50.10.100">
    <property type="entry name" value="Chondroitin AC/alginate lyase"/>
    <property type="match status" value="1"/>
</dbReference>
<keyword evidence="2 6" id="KW-0456">Lyase</keyword>
<evidence type="ECO:0000256" key="3">
    <source>
        <dbReference type="SAM" id="MobiDB-lite"/>
    </source>
</evidence>
<dbReference type="EMBL" id="JAHESD010000020">
    <property type="protein sequence ID" value="MBT1703774.1"/>
    <property type="molecule type" value="Genomic_DNA"/>
</dbReference>
<dbReference type="InterPro" id="IPR039448">
    <property type="entry name" value="Beta_helix"/>
</dbReference>
<dbReference type="RefSeq" id="WP_254153736.1">
    <property type="nucleotide sequence ID" value="NZ_JAHESD010000020.1"/>
</dbReference>
<comment type="caution">
    <text evidence="6">The sequence shown here is derived from an EMBL/GenBank/DDBJ whole genome shotgun (WGS) entry which is preliminary data.</text>
</comment>
<dbReference type="GO" id="GO:0016829">
    <property type="term" value="F:lyase activity"/>
    <property type="evidence" value="ECO:0007669"/>
    <property type="project" value="UniProtKB-KW"/>
</dbReference>
<gene>
    <name evidence="6" type="ORF">KK060_10815</name>
</gene>
<name>A0ABS5VSM3_9BACT</name>
<evidence type="ECO:0000313" key="7">
    <source>
        <dbReference type="Proteomes" id="UP000772618"/>
    </source>
</evidence>
<dbReference type="SMART" id="SM00710">
    <property type="entry name" value="PbH1"/>
    <property type="match status" value="7"/>
</dbReference>
<dbReference type="InterPro" id="IPR006626">
    <property type="entry name" value="PbH1"/>
</dbReference>